<gene>
    <name evidence="1" type="ORF">LPTSP4_26670</name>
</gene>
<evidence type="ECO:0000313" key="2">
    <source>
        <dbReference type="Proteomes" id="UP000245133"/>
    </source>
</evidence>
<reference evidence="1 2" key="1">
    <citation type="submission" date="2018-02" db="EMBL/GenBank/DDBJ databases">
        <title>Novel Leptospira species isolated from soil and water in Japan.</title>
        <authorList>
            <person name="Nakao R."/>
            <person name="Masuzawa T."/>
        </authorList>
    </citation>
    <scope>NUCLEOTIDE SEQUENCE [LARGE SCALE GENOMIC DNA]</scope>
    <source>
        <strain evidence="1 2">YH101</strain>
    </source>
</reference>
<keyword evidence="1" id="KW-0449">Lipoprotein</keyword>
<comment type="caution">
    <text evidence="1">The sequence shown here is derived from an EMBL/GenBank/DDBJ whole genome shotgun (WGS) entry which is preliminary data.</text>
</comment>
<evidence type="ECO:0000313" key="1">
    <source>
        <dbReference type="EMBL" id="GBF51135.1"/>
    </source>
</evidence>
<sequence>MIFILFGFNQCHNYLSEDVPIVTKPFLNQRLALLTIKVTSPESPKQTNELSQLYAKYLMDTGFFGRVLSDGIRSANHIDIYTAEVNEYEHFWISSISSLFMVSTLGLLPSIFSKERVLIAEFYVNDRMVGRERYRQKHSTLVGIPFLLIWETGIKEAKLIEYNKERNLINNMIQDYNRFL</sequence>
<dbReference type="EMBL" id="BFBB01000008">
    <property type="protein sequence ID" value="GBF51135.1"/>
    <property type="molecule type" value="Genomic_DNA"/>
</dbReference>
<keyword evidence="2" id="KW-1185">Reference proteome</keyword>
<proteinExistence type="predicted"/>
<dbReference type="Proteomes" id="UP000245133">
    <property type="component" value="Unassembled WGS sequence"/>
</dbReference>
<name>A0A2P2E2K2_9LEPT</name>
<dbReference type="AlphaFoldDB" id="A0A2P2E2K2"/>
<organism evidence="1 2">
    <name type="scientific">Leptospira ryugenii</name>
    <dbReference type="NCBI Taxonomy" id="1917863"/>
    <lineage>
        <taxon>Bacteria</taxon>
        <taxon>Pseudomonadati</taxon>
        <taxon>Spirochaetota</taxon>
        <taxon>Spirochaetia</taxon>
        <taxon>Leptospirales</taxon>
        <taxon>Leptospiraceae</taxon>
        <taxon>Leptospira</taxon>
    </lineage>
</organism>
<accession>A0A2P2E2K2</accession>
<protein>
    <submittedName>
        <fullName evidence="1">Lipoprotein</fullName>
    </submittedName>
</protein>